<evidence type="ECO:0000256" key="5">
    <source>
        <dbReference type="SAM" id="MobiDB-lite"/>
    </source>
</evidence>
<feature type="region of interest" description="Disordered" evidence="5">
    <location>
        <begin position="351"/>
        <end position="423"/>
    </location>
</feature>
<dbReference type="EMBL" id="NEVH01002717">
    <property type="protein sequence ID" value="PNF41363.1"/>
    <property type="molecule type" value="Genomic_DNA"/>
</dbReference>
<dbReference type="InterPro" id="IPR032675">
    <property type="entry name" value="LRR_dom_sf"/>
</dbReference>
<feature type="compositionally biased region" description="Basic and acidic residues" evidence="5">
    <location>
        <begin position="351"/>
        <end position="360"/>
    </location>
</feature>
<dbReference type="SUPFAM" id="SSF52058">
    <property type="entry name" value="L domain-like"/>
    <property type="match status" value="1"/>
</dbReference>
<feature type="region of interest" description="Disordered" evidence="5">
    <location>
        <begin position="470"/>
        <end position="563"/>
    </location>
</feature>
<evidence type="ECO:0000313" key="6">
    <source>
        <dbReference type="EMBL" id="PNF41363.1"/>
    </source>
</evidence>
<feature type="compositionally biased region" description="Low complexity" evidence="5">
    <location>
        <begin position="477"/>
        <end position="502"/>
    </location>
</feature>
<evidence type="ECO:0000256" key="3">
    <source>
        <dbReference type="ARBA" id="ARBA00022737"/>
    </source>
</evidence>
<dbReference type="PANTHER" id="PTHR45973">
    <property type="entry name" value="PROTEIN PHOSPHATASE 1 REGULATORY SUBUNIT SDS22-RELATED"/>
    <property type="match status" value="1"/>
</dbReference>
<evidence type="ECO:0000256" key="2">
    <source>
        <dbReference type="ARBA" id="ARBA00022614"/>
    </source>
</evidence>
<dbReference type="InterPro" id="IPR003591">
    <property type="entry name" value="Leu-rich_rpt_typical-subtyp"/>
</dbReference>
<keyword evidence="2" id="KW-0433">Leucine-rich repeat</keyword>
<reference evidence="6 7" key="1">
    <citation type="submission" date="2017-12" db="EMBL/GenBank/DDBJ databases">
        <title>Hemimetabolous genomes reveal molecular basis of termite eusociality.</title>
        <authorList>
            <person name="Harrison M.C."/>
            <person name="Jongepier E."/>
            <person name="Robertson H.M."/>
            <person name="Arning N."/>
            <person name="Bitard-Feildel T."/>
            <person name="Chao H."/>
            <person name="Childers C.P."/>
            <person name="Dinh H."/>
            <person name="Doddapaneni H."/>
            <person name="Dugan S."/>
            <person name="Gowin J."/>
            <person name="Greiner C."/>
            <person name="Han Y."/>
            <person name="Hu H."/>
            <person name="Hughes D.S.T."/>
            <person name="Huylmans A.-K."/>
            <person name="Kemena C."/>
            <person name="Kremer L.P.M."/>
            <person name="Lee S.L."/>
            <person name="Lopez-Ezquerra A."/>
            <person name="Mallet L."/>
            <person name="Monroy-Kuhn J.M."/>
            <person name="Moser A."/>
            <person name="Murali S.C."/>
            <person name="Muzny D.M."/>
            <person name="Otani S."/>
            <person name="Piulachs M.-D."/>
            <person name="Poelchau M."/>
            <person name="Qu J."/>
            <person name="Schaub F."/>
            <person name="Wada-Katsumata A."/>
            <person name="Worley K.C."/>
            <person name="Xie Q."/>
            <person name="Ylla G."/>
            <person name="Poulsen M."/>
            <person name="Gibbs R.A."/>
            <person name="Schal C."/>
            <person name="Richards S."/>
            <person name="Belles X."/>
            <person name="Korb J."/>
            <person name="Bornberg-Bauer E."/>
        </authorList>
    </citation>
    <scope>NUCLEOTIDE SEQUENCE [LARGE SCALE GENOMIC DNA]</scope>
    <source>
        <tissue evidence="6">Whole body</tissue>
    </source>
</reference>
<sequence>MICSSLWVQSAPNCGNTVRSSAVCSSTGAVLPTSGVLLQTGPSGRIQALRSQKEKERNPDRICLDRRGLSKLPMLIGETRVRLLSLQHNLITRLDGVPTQGLTKLIFLDIYDNQLERITGLDSLENLRVLLVGKNRIRRIEGLNSVTKLEVLDLHGNQITQVSGLSALSELKVLNLAGNQIRIVGSSDLEGLQSLQELNLRRNRIKRLLGFAETPRLQKLFLSNNELHTVDNMSSIVKASQLSEITVDGNPVSLGGDCVSFLVSYLPNLKLLSCMEVTESVRKAALVWRDSKEALTHMSQHGAKEMCTDVRREKVISNARTNWELLRSQTQCSTSTSLSSSLKDLHSDKSFEVPNERHVQSDSGVSSVASSISTNPYRPVANVGKRLRSARPALLNASEKKRSSYASRSASQESNTSQQTASSATASIDFFRLPPILTPLLTDWKSPQEIGESHVNEGTAQCDAMRRCDSLSSVEPNVDSSLSSLPSDSGSSSDTNNVSSSSEHSELESSEEPASPHEVAKGNNKVPRNVKSAIHYRKNVPRRAQTRAATGRVQHKPSMHQGRVREQGGDFLVEICGRCLNIYGQGALRFIDRPWNSGKAADVNTVKFNYINFNNIIPVLGRIKQRFPNVEHFLFRETNIHYVGQLNALADIQGLTSLCIESDGNPITCKEWQKYTIYRLSHWGLRIINGVEISDEQVAAACAEFQGLSDIVLCSLPDVLLQPLLGRLHLEGSRFMSPQQQPVNAKQWLWSADPALRSVVAKEALQWHRGTLCQEDMMWRHKGRSHLSSLIEVACAAVEKLKLLEHEWPAILAELVQETLVDYSHLDSYMKKCMQSLRM</sequence>
<dbReference type="Proteomes" id="UP000235965">
    <property type="component" value="Unassembled WGS sequence"/>
</dbReference>
<organism evidence="6 7">
    <name type="scientific">Cryptotermes secundus</name>
    <dbReference type="NCBI Taxonomy" id="105785"/>
    <lineage>
        <taxon>Eukaryota</taxon>
        <taxon>Metazoa</taxon>
        <taxon>Ecdysozoa</taxon>
        <taxon>Arthropoda</taxon>
        <taxon>Hexapoda</taxon>
        <taxon>Insecta</taxon>
        <taxon>Pterygota</taxon>
        <taxon>Neoptera</taxon>
        <taxon>Polyneoptera</taxon>
        <taxon>Dictyoptera</taxon>
        <taxon>Blattodea</taxon>
        <taxon>Blattoidea</taxon>
        <taxon>Termitoidae</taxon>
        <taxon>Kalotermitidae</taxon>
        <taxon>Cryptotermitinae</taxon>
        <taxon>Cryptotermes</taxon>
    </lineage>
</organism>
<gene>
    <name evidence="6" type="ORF">B7P43_G14436</name>
</gene>
<comment type="caution">
    <text evidence="6">The sequence shown here is derived from an EMBL/GenBank/DDBJ whole genome shotgun (WGS) entry which is preliminary data.</text>
</comment>
<keyword evidence="3" id="KW-0677">Repeat</keyword>
<dbReference type="Pfam" id="PF13855">
    <property type="entry name" value="LRR_8"/>
    <property type="match status" value="1"/>
</dbReference>
<evidence type="ECO:0000256" key="4">
    <source>
        <dbReference type="ARBA" id="ARBA00024433"/>
    </source>
</evidence>
<protein>
    <recommendedName>
        <fullName evidence="4">Dynein axonemal assembly factor 1 homolog</fullName>
    </recommendedName>
</protein>
<evidence type="ECO:0000313" key="7">
    <source>
        <dbReference type="Proteomes" id="UP000235965"/>
    </source>
</evidence>
<accession>A0A2J7RKJ5</accession>
<keyword evidence="7" id="KW-1185">Reference proteome</keyword>
<dbReference type="PANTHER" id="PTHR45973:SF8">
    <property type="entry name" value="LEUCINE-RICH REPEAT-CONTAINING PROTEIN 49"/>
    <property type="match status" value="1"/>
</dbReference>
<proteinExistence type="predicted"/>
<evidence type="ECO:0000256" key="1">
    <source>
        <dbReference type="ARBA" id="ARBA00003843"/>
    </source>
</evidence>
<dbReference type="SMART" id="SM00365">
    <property type="entry name" value="LRR_SD22"/>
    <property type="match status" value="7"/>
</dbReference>
<dbReference type="SMART" id="SM00369">
    <property type="entry name" value="LRR_TYP"/>
    <property type="match status" value="5"/>
</dbReference>
<comment type="function">
    <text evidence="1">Cilium-specific protein required for cilia structures.</text>
</comment>
<dbReference type="STRING" id="105785.A0A2J7RKJ5"/>
<dbReference type="InParanoid" id="A0A2J7RKJ5"/>
<feature type="compositionally biased region" description="Low complexity" evidence="5">
    <location>
        <begin position="361"/>
        <end position="373"/>
    </location>
</feature>
<dbReference type="Gene3D" id="3.80.10.10">
    <property type="entry name" value="Ribonuclease Inhibitor"/>
    <property type="match status" value="3"/>
</dbReference>
<dbReference type="OrthoDB" id="1939344at2759"/>
<dbReference type="AlphaFoldDB" id="A0A2J7RKJ5"/>
<dbReference type="InterPro" id="IPR050576">
    <property type="entry name" value="Cilia_flagella_integrity"/>
</dbReference>
<feature type="compositionally biased region" description="Low complexity" evidence="5">
    <location>
        <begin position="404"/>
        <end position="423"/>
    </location>
</feature>
<dbReference type="PROSITE" id="PS51450">
    <property type="entry name" value="LRR"/>
    <property type="match status" value="4"/>
</dbReference>
<feature type="compositionally biased region" description="Basic residues" evidence="5">
    <location>
        <begin position="534"/>
        <end position="545"/>
    </location>
</feature>
<name>A0A2J7RKJ5_9NEOP</name>
<dbReference type="InterPro" id="IPR001611">
    <property type="entry name" value="Leu-rich_rpt"/>
</dbReference>
<dbReference type="EMBL" id="NEVH01002717">
    <property type="protein sequence ID" value="PNF41365.1"/>
    <property type="molecule type" value="Genomic_DNA"/>
</dbReference>